<dbReference type="InParanoid" id="A0A369K216"/>
<dbReference type="AlphaFoldDB" id="A0A369K216"/>
<name>A0A369K216_HYPMA</name>
<evidence type="ECO:0000256" key="1">
    <source>
        <dbReference type="SAM" id="MobiDB-lite"/>
    </source>
</evidence>
<evidence type="ECO:0000313" key="3">
    <source>
        <dbReference type="Proteomes" id="UP000076154"/>
    </source>
</evidence>
<proteinExistence type="predicted"/>
<dbReference type="Proteomes" id="UP000076154">
    <property type="component" value="Unassembled WGS sequence"/>
</dbReference>
<comment type="caution">
    <text evidence="2">The sequence shown here is derived from an EMBL/GenBank/DDBJ whole genome shotgun (WGS) entry which is preliminary data.</text>
</comment>
<feature type="compositionally biased region" description="Acidic residues" evidence="1">
    <location>
        <begin position="92"/>
        <end position="110"/>
    </location>
</feature>
<gene>
    <name evidence="2" type="ORF">Hypma_005258</name>
</gene>
<keyword evidence="3" id="KW-1185">Reference proteome</keyword>
<sequence>MREWFAEEWEVLNVILSSTEDESLRYQVQQRRRDLCTLCATWKKSVQSLDVGRDPLPPWGPTQQEILEVNLASVVASFNEDVDDFHHRDHATEEDDEHDDAFEDEADMEESDLGLVETLDAVDLADAFWSVSVDDNLDLDLSLY</sequence>
<dbReference type="STRING" id="39966.A0A369K216"/>
<accession>A0A369K216</accession>
<reference evidence="2" key="1">
    <citation type="submission" date="2018-04" db="EMBL/GenBank/DDBJ databases">
        <title>Whole genome sequencing of Hypsizygus marmoreus.</title>
        <authorList>
            <person name="Choi I.-G."/>
            <person name="Min B."/>
            <person name="Kim J.-G."/>
            <person name="Kim S."/>
            <person name="Oh Y.-L."/>
            <person name="Kong W.-S."/>
            <person name="Park H."/>
            <person name="Jeong J."/>
            <person name="Song E.-S."/>
        </authorList>
    </citation>
    <scope>NUCLEOTIDE SEQUENCE [LARGE SCALE GENOMIC DNA]</scope>
    <source>
        <strain evidence="2">51987-8</strain>
    </source>
</reference>
<feature type="region of interest" description="Disordered" evidence="1">
    <location>
        <begin position="86"/>
        <end position="110"/>
    </location>
</feature>
<organism evidence="2 3">
    <name type="scientific">Hypsizygus marmoreus</name>
    <name type="common">White beech mushroom</name>
    <name type="synonym">Agaricus marmoreus</name>
    <dbReference type="NCBI Taxonomy" id="39966"/>
    <lineage>
        <taxon>Eukaryota</taxon>
        <taxon>Fungi</taxon>
        <taxon>Dikarya</taxon>
        <taxon>Basidiomycota</taxon>
        <taxon>Agaricomycotina</taxon>
        <taxon>Agaricomycetes</taxon>
        <taxon>Agaricomycetidae</taxon>
        <taxon>Agaricales</taxon>
        <taxon>Tricholomatineae</taxon>
        <taxon>Lyophyllaceae</taxon>
        <taxon>Hypsizygus</taxon>
    </lineage>
</organism>
<protein>
    <submittedName>
        <fullName evidence="2">Uncharacterized protein</fullName>
    </submittedName>
</protein>
<evidence type="ECO:0000313" key="2">
    <source>
        <dbReference type="EMBL" id="RDB26797.1"/>
    </source>
</evidence>
<dbReference type="OrthoDB" id="3259165at2759"/>
<dbReference type="EMBL" id="LUEZ02000023">
    <property type="protein sequence ID" value="RDB26797.1"/>
    <property type="molecule type" value="Genomic_DNA"/>
</dbReference>